<evidence type="ECO:0000256" key="7">
    <source>
        <dbReference type="ARBA" id="ARBA00040756"/>
    </source>
</evidence>
<evidence type="ECO:0000256" key="9">
    <source>
        <dbReference type="ARBA" id="ARBA00042732"/>
    </source>
</evidence>
<dbReference type="PANTHER" id="PTHR30562:SF10">
    <property type="entry name" value="EXCINUCLEASE CHO"/>
    <property type="match status" value="1"/>
</dbReference>
<dbReference type="PROSITE" id="PS50164">
    <property type="entry name" value="GIY_YIG"/>
    <property type="match status" value="1"/>
</dbReference>
<dbReference type="SMART" id="SM00465">
    <property type="entry name" value="GIYc"/>
    <property type="match status" value="1"/>
</dbReference>
<dbReference type="GO" id="GO:0004519">
    <property type="term" value="F:endonuclease activity"/>
    <property type="evidence" value="ECO:0007669"/>
    <property type="project" value="UniProtKB-KW"/>
</dbReference>
<dbReference type="OrthoDB" id="9803913at2"/>
<evidence type="ECO:0000256" key="8">
    <source>
        <dbReference type="ARBA" id="ARBA00042138"/>
    </source>
</evidence>
<evidence type="ECO:0000313" key="11">
    <source>
        <dbReference type="EMBL" id="TGN24253.1"/>
    </source>
</evidence>
<evidence type="ECO:0000256" key="6">
    <source>
        <dbReference type="ARBA" id="ARBA00023236"/>
    </source>
</evidence>
<dbReference type="Gene3D" id="3.40.1440.10">
    <property type="entry name" value="GIY-YIG endonuclease"/>
    <property type="match status" value="1"/>
</dbReference>
<evidence type="ECO:0000256" key="4">
    <source>
        <dbReference type="ARBA" id="ARBA00022881"/>
    </source>
</evidence>
<keyword evidence="1" id="KW-0227">DNA damage</keyword>
<evidence type="ECO:0000313" key="12">
    <source>
        <dbReference type="Proteomes" id="UP000297998"/>
    </source>
</evidence>
<dbReference type="InterPro" id="IPR000305">
    <property type="entry name" value="GIY-YIG_endonuc"/>
</dbReference>
<comment type="caution">
    <text evidence="11">The sequence shown here is derived from an EMBL/GenBank/DDBJ whole genome shotgun (WGS) entry which is preliminary data.</text>
</comment>
<keyword evidence="5" id="KW-0234">DNA repair</keyword>
<keyword evidence="4" id="KW-0267">Excision nuclease</keyword>
<keyword evidence="11" id="KW-0540">Nuclease</keyword>
<keyword evidence="11" id="KW-0255">Endonuclease</keyword>
<dbReference type="EMBL" id="SRPE01000010">
    <property type="protein sequence ID" value="TGN24253.1"/>
    <property type="molecule type" value="Genomic_DNA"/>
</dbReference>
<feature type="domain" description="GIY-YIG" evidence="10">
    <location>
        <begin position="17"/>
        <end position="93"/>
    </location>
</feature>
<dbReference type="Proteomes" id="UP000297998">
    <property type="component" value="Unassembled WGS sequence"/>
</dbReference>
<dbReference type="GO" id="GO:0006289">
    <property type="term" value="P:nucleotide-excision repair"/>
    <property type="evidence" value="ECO:0007669"/>
    <property type="project" value="InterPro"/>
</dbReference>
<keyword evidence="2" id="KW-0228">DNA excision</keyword>
<gene>
    <name evidence="11" type="ORF">E4J94_13470</name>
</gene>
<dbReference type="PANTHER" id="PTHR30562">
    <property type="entry name" value="UVRC/OXIDOREDUCTASE"/>
    <property type="match status" value="1"/>
</dbReference>
<dbReference type="RefSeq" id="WP_135836323.1">
    <property type="nucleotide sequence ID" value="NZ_SRPE01000010.1"/>
</dbReference>
<name>A0A4Z1AWF9_9FLAO</name>
<dbReference type="GO" id="GO:0009432">
    <property type="term" value="P:SOS response"/>
    <property type="evidence" value="ECO:0007669"/>
    <property type="project" value="UniProtKB-KW"/>
</dbReference>
<keyword evidence="6" id="KW-0742">SOS response</keyword>
<keyword evidence="3" id="KW-0378">Hydrolase</keyword>
<dbReference type="CDD" id="cd10434">
    <property type="entry name" value="GIY-YIG_UvrC_Cho"/>
    <property type="match status" value="1"/>
</dbReference>
<dbReference type="Pfam" id="PF01541">
    <property type="entry name" value="GIY-YIG"/>
    <property type="match status" value="1"/>
</dbReference>
<protein>
    <recommendedName>
        <fullName evidence="7">Excinuclease cho</fullName>
    </recommendedName>
    <alternativeName>
        <fullName evidence="9">Endonuclease cho</fullName>
    </alternativeName>
    <alternativeName>
        <fullName evidence="8">UvrC homolog protein</fullName>
    </alternativeName>
</protein>
<dbReference type="InterPro" id="IPR050066">
    <property type="entry name" value="UvrABC_protein_C"/>
</dbReference>
<evidence type="ECO:0000256" key="5">
    <source>
        <dbReference type="ARBA" id="ARBA00023204"/>
    </source>
</evidence>
<dbReference type="GO" id="GO:0016787">
    <property type="term" value="F:hydrolase activity"/>
    <property type="evidence" value="ECO:0007669"/>
    <property type="project" value="UniProtKB-KW"/>
</dbReference>
<proteinExistence type="predicted"/>
<evidence type="ECO:0000259" key="10">
    <source>
        <dbReference type="PROSITE" id="PS50164"/>
    </source>
</evidence>
<keyword evidence="12" id="KW-1185">Reference proteome</keyword>
<dbReference type="SUPFAM" id="SSF82771">
    <property type="entry name" value="GIY-YIG endonuclease"/>
    <property type="match status" value="1"/>
</dbReference>
<accession>A0A4Z1AWF9</accession>
<evidence type="ECO:0000256" key="3">
    <source>
        <dbReference type="ARBA" id="ARBA00022801"/>
    </source>
</evidence>
<sequence>MSLNDRLKYLVDEVPKKICGVYFLYNDHNRIIYIGKSIDVKKRLIQHFKSLEKKEIKLQHFTHSISFENTGNELIALLRESELIKQHLPIFNRAQRKIKFFYAIYKEVNIDGYESLIAKKIDNSGNEIISFTSLNEAKEHLFYITEKYKLCQKINGLYKSKLSCFQYSLKECNGACMNREDTKLYNVRVHQYLKTVHLPKKDFLFELTGRNQNEKGIVFIEKGIYKGFGYCPKEIESLEELKSFIKIKQDNKDVRKILFRYIKSQFIK</sequence>
<evidence type="ECO:0000256" key="1">
    <source>
        <dbReference type="ARBA" id="ARBA00022763"/>
    </source>
</evidence>
<organism evidence="11 12">
    <name type="scientific">Empedobacter tilapiae</name>
    <dbReference type="NCBI Taxonomy" id="2491114"/>
    <lineage>
        <taxon>Bacteria</taxon>
        <taxon>Pseudomonadati</taxon>
        <taxon>Bacteroidota</taxon>
        <taxon>Flavobacteriia</taxon>
        <taxon>Flavobacteriales</taxon>
        <taxon>Weeksellaceae</taxon>
        <taxon>Empedobacter</taxon>
    </lineage>
</organism>
<evidence type="ECO:0000256" key="2">
    <source>
        <dbReference type="ARBA" id="ARBA00022769"/>
    </source>
</evidence>
<dbReference type="InterPro" id="IPR047296">
    <property type="entry name" value="GIY-YIG_UvrC_Cho"/>
</dbReference>
<reference evidence="11 12" key="1">
    <citation type="submission" date="2019-03" db="EMBL/GenBank/DDBJ databases">
        <title>Empedobacter tilapiae sp. nov., isolated from an intestine of Nile tilapia Oreochromis niloticus.</title>
        <authorList>
            <person name="Kim Y.-O."/>
            <person name="Yoon J.-H."/>
        </authorList>
    </citation>
    <scope>NUCLEOTIDE SEQUENCE [LARGE SCALE GENOMIC DNA]</scope>
    <source>
        <strain evidence="11 12">MRS2</strain>
    </source>
</reference>
<dbReference type="InterPro" id="IPR035901">
    <property type="entry name" value="GIY-YIG_endonuc_sf"/>
</dbReference>
<dbReference type="AlphaFoldDB" id="A0A4Z1AWF9"/>
<dbReference type="GO" id="GO:0009380">
    <property type="term" value="C:excinuclease repair complex"/>
    <property type="evidence" value="ECO:0007669"/>
    <property type="project" value="TreeGrafter"/>
</dbReference>